<dbReference type="CDD" id="cd06257">
    <property type="entry name" value="DnaJ"/>
    <property type="match status" value="1"/>
</dbReference>
<evidence type="ECO:0000259" key="6">
    <source>
        <dbReference type="PROSITE" id="PS50076"/>
    </source>
</evidence>
<dbReference type="PROSITE" id="PS50076">
    <property type="entry name" value="DNAJ_2"/>
    <property type="match status" value="1"/>
</dbReference>
<keyword evidence="1 5" id="KW-0479">Metal-binding</keyword>
<feature type="zinc finger region" description="CR-type" evidence="5">
    <location>
        <begin position="210"/>
        <end position="284"/>
    </location>
</feature>
<evidence type="ECO:0000313" key="9">
    <source>
        <dbReference type="Proteomes" id="UP001054252"/>
    </source>
</evidence>
<feature type="domain" description="CR-type" evidence="7">
    <location>
        <begin position="210"/>
        <end position="284"/>
    </location>
</feature>
<dbReference type="Gene3D" id="2.60.260.20">
    <property type="entry name" value="Urease metallochaperone UreE, N-terminal domain"/>
    <property type="match status" value="2"/>
</dbReference>
<dbReference type="GO" id="GO:0008270">
    <property type="term" value="F:zinc ion binding"/>
    <property type="evidence" value="ECO:0007669"/>
    <property type="project" value="UniProtKB-KW"/>
</dbReference>
<evidence type="ECO:0000313" key="8">
    <source>
        <dbReference type="EMBL" id="GKV33625.1"/>
    </source>
</evidence>
<proteinExistence type="inferred from homology"/>
<name>A0AAV5L8Q6_9ROSI</name>
<dbReference type="InterPro" id="IPR002939">
    <property type="entry name" value="DnaJ_C"/>
</dbReference>
<gene>
    <name evidence="8" type="ORF">SLEP1_g42105</name>
</gene>
<evidence type="ECO:0000256" key="4">
    <source>
        <dbReference type="ARBA" id="ARBA00022833"/>
    </source>
</evidence>
<dbReference type="GO" id="GO:0005524">
    <property type="term" value="F:ATP binding"/>
    <property type="evidence" value="ECO:0007669"/>
    <property type="project" value="InterPro"/>
</dbReference>
<feature type="domain" description="J" evidence="6">
    <location>
        <begin position="83"/>
        <end position="148"/>
    </location>
</feature>
<dbReference type="SUPFAM" id="SSF57938">
    <property type="entry name" value="DnaJ/Hsp40 cysteine-rich domain"/>
    <property type="match status" value="1"/>
</dbReference>
<dbReference type="GO" id="GO:0005737">
    <property type="term" value="C:cytoplasm"/>
    <property type="evidence" value="ECO:0007669"/>
    <property type="project" value="TreeGrafter"/>
</dbReference>
<keyword evidence="4 5" id="KW-0862">Zinc</keyword>
<organism evidence="8 9">
    <name type="scientific">Rubroshorea leprosula</name>
    <dbReference type="NCBI Taxonomy" id="152421"/>
    <lineage>
        <taxon>Eukaryota</taxon>
        <taxon>Viridiplantae</taxon>
        <taxon>Streptophyta</taxon>
        <taxon>Embryophyta</taxon>
        <taxon>Tracheophyta</taxon>
        <taxon>Spermatophyta</taxon>
        <taxon>Magnoliopsida</taxon>
        <taxon>eudicotyledons</taxon>
        <taxon>Gunneridae</taxon>
        <taxon>Pentapetalae</taxon>
        <taxon>rosids</taxon>
        <taxon>malvids</taxon>
        <taxon>Malvales</taxon>
        <taxon>Dipterocarpaceae</taxon>
        <taxon>Rubroshorea</taxon>
    </lineage>
</organism>
<dbReference type="InterPro" id="IPR036869">
    <property type="entry name" value="J_dom_sf"/>
</dbReference>
<dbReference type="Pfam" id="PF00684">
    <property type="entry name" value="DnaJ_CXXCXGXG"/>
    <property type="match status" value="1"/>
</dbReference>
<dbReference type="Pfam" id="PF01556">
    <property type="entry name" value="DnaJ_C"/>
    <property type="match status" value="1"/>
</dbReference>
<protein>
    <recommendedName>
        <fullName evidence="10">Chaperone protein dnaJ 1, mitochondrial</fullName>
    </recommendedName>
</protein>
<dbReference type="InterPro" id="IPR018253">
    <property type="entry name" value="DnaJ_domain_CS"/>
</dbReference>
<reference evidence="8 9" key="1">
    <citation type="journal article" date="2021" name="Commun. Biol.">
        <title>The genome of Shorea leprosula (Dipterocarpaceae) highlights the ecological relevance of drought in aseasonal tropical rainforests.</title>
        <authorList>
            <person name="Ng K.K.S."/>
            <person name="Kobayashi M.J."/>
            <person name="Fawcett J.A."/>
            <person name="Hatakeyama M."/>
            <person name="Paape T."/>
            <person name="Ng C.H."/>
            <person name="Ang C.C."/>
            <person name="Tnah L.H."/>
            <person name="Lee C.T."/>
            <person name="Nishiyama T."/>
            <person name="Sese J."/>
            <person name="O'Brien M.J."/>
            <person name="Copetti D."/>
            <person name="Mohd Noor M.I."/>
            <person name="Ong R.C."/>
            <person name="Putra M."/>
            <person name="Sireger I.Z."/>
            <person name="Indrioko S."/>
            <person name="Kosugi Y."/>
            <person name="Izuno A."/>
            <person name="Isagi Y."/>
            <person name="Lee S.L."/>
            <person name="Shimizu K.K."/>
        </authorList>
    </citation>
    <scope>NUCLEOTIDE SEQUENCE [LARGE SCALE GENOMIC DNA]</scope>
    <source>
        <strain evidence="8">214</strain>
    </source>
</reference>
<dbReference type="FunFam" id="2.60.260.20:FF:000005">
    <property type="entry name" value="Chaperone protein dnaJ 1, mitochondrial"/>
    <property type="match status" value="1"/>
</dbReference>
<dbReference type="Pfam" id="PF00226">
    <property type="entry name" value="DnaJ"/>
    <property type="match status" value="1"/>
</dbReference>
<dbReference type="GO" id="GO:0042026">
    <property type="term" value="P:protein refolding"/>
    <property type="evidence" value="ECO:0007669"/>
    <property type="project" value="TreeGrafter"/>
</dbReference>
<dbReference type="PANTHER" id="PTHR43096">
    <property type="entry name" value="DNAJ HOMOLOG 1, MITOCHONDRIAL-RELATED"/>
    <property type="match status" value="1"/>
</dbReference>
<evidence type="ECO:0000256" key="2">
    <source>
        <dbReference type="ARBA" id="ARBA00022737"/>
    </source>
</evidence>
<dbReference type="Gene3D" id="1.10.287.110">
    <property type="entry name" value="DnaJ domain"/>
    <property type="match status" value="1"/>
</dbReference>
<dbReference type="InterPro" id="IPR012724">
    <property type="entry name" value="DnaJ"/>
</dbReference>
<accession>A0AAV5L8Q6</accession>
<keyword evidence="2" id="KW-0677">Repeat</keyword>
<dbReference type="Gene3D" id="6.20.20.10">
    <property type="match status" value="2"/>
</dbReference>
<evidence type="ECO:0000259" key="7">
    <source>
        <dbReference type="PROSITE" id="PS51188"/>
    </source>
</evidence>
<dbReference type="PROSITE" id="PS00636">
    <property type="entry name" value="DNAJ_1"/>
    <property type="match status" value="1"/>
</dbReference>
<dbReference type="PRINTS" id="PR00625">
    <property type="entry name" value="JDOMAIN"/>
</dbReference>
<dbReference type="CDD" id="cd10747">
    <property type="entry name" value="DnaJ_C"/>
    <property type="match status" value="1"/>
</dbReference>
<sequence>MRRFSWLGVYRRHLLSTTARQSSVDGGVWRRGLSVFSDSLIQERGIHSRSSVIRKHVDFKEFGKPLGGRYIHATGSCYFAKQDYYEILGVSENVSREEIKKAYHALAKKFHPDANKNNPSAKRKFQEIRDAYETLHNSEKKAEYDRMRAAGLEDAGYAARNTQDFRYASRNDFSDSFQKIFSEIFDDEIDQFAQDIQMELLLSFSEAAEGCTKDLTFDAYVPCDSCDGRGYPLGAKMKICPTCGGTGSVTIPPFTTTCGTCRGSGRIIKEYCMSCRGSGVVEGVKKVKVSIPAGMDSGDTIRVPGAGNISRRGSHPGDLFIKLKVADDPIFSRDGADVYVDSKISFTQAILGGKVQVPTLSGKIEVKVPKGVQPGQRLVVRGKGLPKHGFFVDHGDLFVRFVVNFPTAINERQRFILEEFAREEIENERNNFVKGNCLHFTAFMICLACQLAIVLPGYQENLFIIYSDYDKDPKMDNRLHQQLSTG</sequence>
<dbReference type="HAMAP" id="MF_01152">
    <property type="entry name" value="DnaJ"/>
    <property type="match status" value="1"/>
</dbReference>
<dbReference type="EMBL" id="BPVZ01000101">
    <property type="protein sequence ID" value="GKV33625.1"/>
    <property type="molecule type" value="Genomic_DNA"/>
</dbReference>
<evidence type="ECO:0000256" key="3">
    <source>
        <dbReference type="ARBA" id="ARBA00022771"/>
    </source>
</evidence>
<evidence type="ECO:0000256" key="1">
    <source>
        <dbReference type="ARBA" id="ARBA00022723"/>
    </source>
</evidence>
<dbReference type="InterPro" id="IPR001623">
    <property type="entry name" value="DnaJ_domain"/>
</dbReference>
<keyword evidence="9" id="KW-1185">Reference proteome</keyword>
<dbReference type="Proteomes" id="UP001054252">
    <property type="component" value="Unassembled WGS sequence"/>
</dbReference>
<keyword evidence="3 5" id="KW-0863">Zinc-finger</keyword>
<dbReference type="InterPro" id="IPR008971">
    <property type="entry name" value="HSP40/DnaJ_pept-bd"/>
</dbReference>
<dbReference type="GO" id="GO:0009408">
    <property type="term" value="P:response to heat"/>
    <property type="evidence" value="ECO:0007669"/>
    <property type="project" value="InterPro"/>
</dbReference>
<dbReference type="PROSITE" id="PS51188">
    <property type="entry name" value="ZF_CR"/>
    <property type="match status" value="1"/>
</dbReference>
<evidence type="ECO:0008006" key="10">
    <source>
        <dbReference type="Google" id="ProtNLM"/>
    </source>
</evidence>
<dbReference type="AlphaFoldDB" id="A0AAV5L8Q6"/>
<dbReference type="GO" id="GO:0031072">
    <property type="term" value="F:heat shock protein binding"/>
    <property type="evidence" value="ECO:0007669"/>
    <property type="project" value="InterPro"/>
</dbReference>
<dbReference type="GO" id="GO:0051082">
    <property type="term" value="F:unfolded protein binding"/>
    <property type="evidence" value="ECO:0007669"/>
    <property type="project" value="InterPro"/>
</dbReference>
<dbReference type="NCBIfam" id="NF008035">
    <property type="entry name" value="PRK10767.1"/>
    <property type="match status" value="1"/>
</dbReference>
<dbReference type="PANTHER" id="PTHR43096:SF36">
    <property type="entry name" value="CHAPERONE PROTEIN DNAJ 1, MITOCHONDRIAL"/>
    <property type="match status" value="1"/>
</dbReference>
<dbReference type="SUPFAM" id="SSF49493">
    <property type="entry name" value="HSP40/DnaJ peptide-binding domain"/>
    <property type="match status" value="2"/>
</dbReference>
<comment type="caution">
    <text evidence="8">The sequence shown here is derived from an EMBL/GenBank/DDBJ whole genome shotgun (WGS) entry which is preliminary data.</text>
</comment>
<dbReference type="SMART" id="SM00271">
    <property type="entry name" value="DnaJ"/>
    <property type="match status" value="1"/>
</dbReference>
<dbReference type="SUPFAM" id="SSF46565">
    <property type="entry name" value="Chaperone J-domain"/>
    <property type="match status" value="1"/>
</dbReference>
<dbReference type="InterPro" id="IPR036410">
    <property type="entry name" value="HSP_DnaJ_Cys-rich_dom_sf"/>
</dbReference>
<evidence type="ECO:0000256" key="5">
    <source>
        <dbReference type="PROSITE-ProRule" id="PRU00546"/>
    </source>
</evidence>
<dbReference type="InterPro" id="IPR001305">
    <property type="entry name" value="HSP_DnaJ_Cys-rich_dom"/>
</dbReference>